<gene>
    <name evidence="8" type="primary">LOC102807521</name>
</gene>
<keyword evidence="2" id="KW-0328">Glycosyltransferase</keyword>
<dbReference type="Proteomes" id="UP000694865">
    <property type="component" value="Unplaced"/>
</dbReference>
<dbReference type="PANTHER" id="PTHR12062:SF9">
    <property type="entry name" value="ALPHA-1,3-MANNOSYL-GLYCOPROTEIN 4-BETA-N-ACETYLGLUCOSAMINYLTRANSFERASE A, ISOFORM A"/>
    <property type="match status" value="1"/>
</dbReference>
<dbReference type="PANTHER" id="PTHR12062">
    <property type="entry name" value="N-ACETYLGLUCOSAMINYLTRANSFERASE VI"/>
    <property type="match status" value="1"/>
</dbReference>
<evidence type="ECO:0000259" key="6">
    <source>
        <dbReference type="Pfam" id="PF23524"/>
    </source>
</evidence>
<evidence type="ECO:0000313" key="8">
    <source>
        <dbReference type="RefSeq" id="XP_006815695.1"/>
    </source>
</evidence>
<evidence type="ECO:0000256" key="3">
    <source>
        <dbReference type="ARBA" id="ARBA00022679"/>
    </source>
</evidence>
<keyword evidence="7" id="KW-1185">Reference proteome</keyword>
<evidence type="ECO:0000256" key="4">
    <source>
        <dbReference type="SAM" id="Coils"/>
    </source>
</evidence>
<evidence type="ECO:0000256" key="2">
    <source>
        <dbReference type="ARBA" id="ARBA00022676"/>
    </source>
</evidence>
<dbReference type="GeneID" id="102807521"/>
<dbReference type="RefSeq" id="XP_006815695.1">
    <property type="nucleotide sequence ID" value="XM_006815632.1"/>
</dbReference>
<dbReference type="InterPro" id="IPR006759">
    <property type="entry name" value="Glyco_transf_54"/>
</dbReference>
<dbReference type="InterPro" id="IPR056576">
    <property type="entry name" value="MGAT4_A/B/C_C"/>
</dbReference>
<proteinExistence type="predicted"/>
<accession>A0ABM0M6Q4</accession>
<dbReference type="InterPro" id="IPR057279">
    <property type="entry name" value="MGAT4"/>
</dbReference>
<organism evidence="7 8">
    <name type="scientific">Saccoglossus kowalevskii</name>
    <name type="common">Acorn worm</name>
    <dbReference type="NCBI Taxonomy" id="10224"/>
    <lineage>
        <taxon>Eukaryota</taxon>
        <taxon>Metazoa</taxon>
        <taxon>Hemichordata</taxon>
        <taxon>Enteropneusta</taxon>
        <taxon>Harrimaniidae</taxon>
        <taxon>Saccoglossus</taxon>
    </lineage>
</organism>
<feature type="domain" description="MGAT4 conserved region" evidence="5">
    <location>
        <begin position="169"/>
        <end position="317"/>
    </location>
</feature>
<dbReference type="Pfam" id="PF23524">
    <property type="entry name" value="MGAT4A_C"/>
    <property type="match status" value="1"/>
</dbReference>
<feature type="coiled-coil region" evidence="4">
    <location>
        <begin position="35"/>
        <end position="62"/>
    </location>
</feature>
<evidence type="ECO:0000256" key="1">
    <source>
        <dbReference type="ARBA" id="ARBA00004922"/>
    </source>
</evidence>
<protein>
    <submittedName>
        <fullName evidence="8">Alpha-1,3-mannosyl-glycoprotein 4-beta-N-acetylglucosaminyltransferase B-like</fullName>
    </submittedName>
</protein>
<keyword evidence="3" id="KW-0808">Transferase</keyword>
<reference evidence="8" key="1">
    <citation type="submission" date="2025-08" db="UniProtKB">
        <authorList>
            <consortium name="RefSeq"/>
        </authorList>
    </citation>
    <scope>IDENTIFICATION</scope>
    <source>
        <tissue evidence="8">Testes</tissue>
    </source>
</reference>
<sequence>MALRRNGIVLLSFLVFVTFTLILLNARPGDDTVLQQIYEQRLNEALERLRYAEKQNQARSQELYRLKEQIAVAFTDNRVSHNNHTSNATVNRENVEETRQRLQRYLADGQNVQLPSVLHYMPHLQHNLDGLVPAFLMSQGRVGDRNEDVFRSPLTDLSYIEQEAELIKDRWRTKQNLDFSFLMMYAQVKATFYVQLEDDIIAKPGYITTMNNFALQQKQDDWFMLEFSSLGFIGKLFKTSDLNLVIEFFLMFHRDKPIDWLLDHILWVKVCHPEKDVKHCAREKAALRIRFKPSLFQHVGMHSSLPGKVQKLKDKDFGKQPLHRAHENPTAQVSTTIKVYMKYSLEKAYKGQDFFWGVMPKAGDVILFKFTQPIIFEKYRFTSGNTEHPGDVFSNTTVELLPHQLEQKQEGLLEIQSKTKSSYKRTADGYYEVGQFIGGKAGANIDSTLGAIDTLRLRVLTDAKAWVILSE</sequence>
<keyword evidence="4" id="KW-0175">Coiled coil</keyword>
<feature type="domain" description="MGAT4 A/B/C C-terminal" evidence="6">
    <location>
        <begin position="331"/>
        <end position="471"/>
    </location>
</feature>
<name>A0ABM0M6Q4_SACKO</name>
<evidence type="ECO:0000259" key="5">
    <source>
        <dbReference type="Pfam" id="PF04666"/>
    </source>
</evidence>
<comment type="pathway">
    <text evidence="1">Protein modification; protein glycosylation.</text>
</comment>
<feature type="non-terminal residue" evidence="8">
    <location>
        <position position="471"/>
    </location>
</feature>
<evidence type="ECO:0000313" key="7">
    <source>
        <dbReference type="Proteomes" id="UP000694865"/>
    </source>
</evidence>
<dbReference type="Pfam" id="PF04666">
    <property type="entry name" value="MGAT4_cons"/>
    <property type="match status" value="1"/>
</dbReference>